<dbReference type="AlphaFoldDB" id="A0A1F6WAP9"/>
<accession>A0A1F6WAP9</accession>
<evidence type="ECO:0000256" key="1">
    <source>
        <dbReference type="SAM" id="Phobius"/>
    </source>
</evidence>
<feature type="transmembrane region" description="Helical" evidence="1">
    <location>
        <begin position="9"/>
        <end position="29"/>
    </location>
</feature>
<name>A0A1F6WAP9_9BACT</name>
<dbReference type="EMBL" id="MFUJ01000033">
    <property type="protein sequence ID" value="OGI78980.1"/>
    <property type="molecule type" value="Genomic_DNA"/>
</dbReference>
<reference evidence="2 3" key="1">
    <citation type="journal article" date="2016" name="Nat. Commun.">
        <title>Thousands of microbial genomes shed light on interconnected biogeochemical processes in an aquifer system.</title>
        <authorList>
            <person name="Anantharaman K."/>
            <person name="Brown C.T."/>
            <person name="Hug L.A."/>
            <person name="Sharon I."/>
            <person name="Castelle C.J."/>
            <person name="Probst A.J."/>
            <person name="Thomas B.C."/>
            <person name="Singh A."/>
            <person name="Wilkins M.J."/>
            <person name="Karaoz U."/>
            <person name="Brodie E.L."/>
            <person name="Williams K.H."/>
            <person name="Hubbard S.S."/>
            <person name="Banfield J.F."/>
        </authorList>
    </citation>
    <scope>NUCLEOTIDE SEQUENCE [LARGE SCALE GENOMIC DNA]</scope>
</reference>
<keyword evidence="1" id="KW-1133">Transmembrane helix</keyword>
<evidence type="ECO:0000313" key="3">
    <source>
        <dbReference type="Proteomes" id="UP000177052"/>
    </source>
</evidence>
<gene>
    <name evidence="2" type="ORF">A3F19_03085</name>
</gene>
<protein>
    <submittedName>
        <fullName evidence="2">Uncharacterized protein</fullName>
    </submittedName>
</protein>
<sequence length="76" mass="8306">MEPEKKSSGALVGLIIIIIILVIGGIYMWQLNENAKKEIQFQNNTVTNEDSAELDTLDAELQTTDTNTGVDVNAVN</sequence>
<keyword evidence="1" id="KW-0812">Transmembrane</keyword>
<comment type="caution">
    <text evidence="2">The sequence shown here is derived from an EMBL/GenBank/DDBJ whole genome shotgun (WGS) entry which is preliminary data.</text>
</comment>
<dbReference type="Proteomes" id="UP000177052">
    <property type="component" value="Unassembled WGS sequence"/>
</dbReference>
<organism evidence="2 3">
    <name type="scientific">Candidatus Nomurabacteria bacterium RIFCSPHIGHO2_12_FULL_37_29</name>
    <dbReference type="NCBI Taxonomy" id="1801759"/>
    <lineage>
        <taxon>Bacteria</taxon>
        <taxon>Candidatus Nomuraibacteriota</taxon>
    </lineage>
</organism>
<keyword evidence="1" id="KW-0472">Membrane</keyword>
<proteinExistence type="predicted"/>
<evidence type="ECO:0000313" key="2">
    <source>
        <dbReference type="EMBL" id="OGI78980.1"/>
    </source>
</evidence>